<dbReference type="InterPro" id="IPR013780">
    <property type="entry name" value="Glyco_hydro_b"/>
</dbReference>
<keyword evidence="5" id="KW-0472">Membrane</keyword>
<dbReference type="InterPro" id="IPR048395">
    <property type="entry name" value="Glyco_hydro_31_C"/>
</dbReference>
<dbReference type="EMBL" id="CAJNOK010000873">
    <property type="protein sequence ID" value="CAF0780507.1"/>
    <property type="molecule type" value="Genomic_DNA"/>
</dbReference>
<evidence type="ECO:0000256" key="3">
    <source>
        <dbReference type="ARBA" id="ARBA00023295"/>
    </source>
</evidence>
<protein>
    <submittedName>
        <fullName evidence="9">Uncharacterized protein</fullName>
    </submittedName>
</protein>
<feature type="transmembrane region" description="Helical" evidence="5">
    <location>
        <begin position="6"/>
        <end position="22"/>
    </location>
</feature>
<dbReference type="SUPFAM" id="SSF51011">
    <property type="entry name" value="Glycosyl hydrolase domain"/>
    <property type="match status" value="1"/>
</dbReference>
<evidence type="ECO:0000313" key="8">
    <source>
        <dbReference type="EMBL" id="CAF0780507.1"/>
    </source>
</evidence>
<dbReference type="AlphaFoldDB" id="A0A8S2GU67"/>
<sequence length="739" mass="87341">MNESWLRWLFYIFFRLTVILLLKRRRQQQKQRPSQVQKRETIIAQNISFHSLTLNINEKSLITVHIKPSSVDKENFLLGYLNEEKFKFISHEFVNENSLKLHFASDISLSIEHQYIEQKSNETKMAYFVHEYILTWSAKNNREKFHDKFTLSNGYWYGGPTQKSVHWPINKYQTKFKPCLCGDAYKGHFGGVCERYWLSSVGIALLVDPLAPLFVSQNTHLELLSKYRTPYRLSVNNKSVRHTFQYRLLQHVNMRDLHLTVINHYLGKPTGTPDHRMIIEPIWSTWANFKQNINTDKILNYAKEIVRRKFPYSQLCIDDDWTNHYGQFEFDKRKFSDPKNMIDQLKQMNFRVTFWIHPFLSIKATKLFIQMWYKGLLINMDLFSSIINLLTERFQILQVVLHDLEQNSYYKSIQLLWPIVKIKQIYNLLPALPGISLWWNGLAGSLDFTNELTCQKYEADLKHLQDKYGIDSFKFDAGEVNWLPPFSKFHNSSCNKIVEQTDNTKFTLGIYPHLYAKLAYRIDSALRIQEVRVGYSTQTLPIFVRIIDKDSTWTYSNGLKSLLPSVFNLGLLGYPFILPDMVGGNGYGLTIKQTKFPDRQLFIRWMQVNVLLPGIQFSFPPWAYDDEVIQIAHKCLRIRMKYKNELIQMANECVEYGYPMIRPLWFVDSYDSVAQQIDKEYLLGNNILVAPVLEKDVNEIDIYFPHGQWKDIQTEKVYDGRQSYSYRVKIDDIPIFERV</sequence>
<evidence type="ECO:0000313" key="9">
    <source>
        <dbReference type="EMBL" id="CAF3562058.1"/>
    </source>
</evidence>
<evidence type="ECO:0000259" key="6">
    <source>
        <dbReference type="Pfam" id="PF01055"/>
    </source>
</evidence>
<dbReference type="SUPFAM" id="SSF51445">
    <property type="entry name" value="(Trans)glycosidases"/>
    <property type="match status" value="1"/>
</dbReference>
<feature type="domain" description="Glycosyl hydrolase family 31 C-terminal" evidence="7">
    <location>
        <begin position="657"/>
        <end position="738"/>
    </location>
</feature>
<name>A0A8S2GU67_9BILA</name>
<reference evidence="9" key="1">
    <citation type="submission" date="2021-02" db="EMBL/GenBank/DDBJ databases">
        <authorList>
            <person name="Nowell W R."/>
        </authorList>
    </citation>
    <scope>NUCLEOTIDE SEQUENCE</scope>
</reference>
<dbReference type="Pfam" id="PF21365">
    <property type="entry name" value="Glyco_hydro_31_3rd"/>
    <property type="match status" value="1"/>
</dbReference>
<evidence type="ECO:0000256" key="1">
    <source>
        <dbReference type="ARBA" id="ARBA00007806"/>
    </source>
</evidence>
<accession>A0A8S2GU67</accession>
<dbReference type="InterPro" id="IPR017853">
    <property type="entry name" value="GH"/>
</dbReference>
<dbReference type="PANTHER" id="PTHR43053:SF4">
    <property type="entry name" value="MYOGENESIS-REGULATING GLYCOSIDASE"/>
    <property type="match status" value="1"/>
</dbReference>
<dbReference type="Pfam" id="PF01055">
    <property type="entry name" value="Glyco_hydro_31_2nd"/>
    <property type="match status" value="1"/>
</dbReference>
<evidence type="ECO:0000256" key="2">
    <source>
        <dbReference type="ARBA" id="ARBA00022801"/>
    </source>
</evidence>
<dbReference type="EMBL" id="CAJOBA010000873">
    <property type="protein sequence ID" value="CAF3562058.1"/>
    <property type="molecule type" value="Genomic_DNA"/>
</dbReference>
<dbReference type="GO" id="GO:0004553">
    <property type="term" value="F:hydrolase activity, hydrolyzing O-glycosyl compounds"/>
    <property type="evidence" value="ECO:0007669"/>
    <property type="project" value="InterPro"/>
</dbReference>
<dbReference type="Gene3D" id="3.20.20.80">
    <property type="entry name" value="Glycosidases"/>
    <property type="match status" value="2"/>
</dbReference>
<dbReference type="CDD" id="cd06592">
    <property type="entry name" value="GH31_NET37"/>
    <property type="match status" value="1"/>
</dbReference>
<evidence type="ECO:0000256" key="4">
    <source>
        <dbReference type="RuleBase" id="RU361185"/>
    </source>
</evidence>
<keyword evidence="5" id="KW-0812">Transmembrane</keyword>
<evidence type="ECO:0000313" key="10">
    <source>
        <dbReference type="Proteomes" id="UP000682733"/>
    </source>
</evidence>
<gene>
    <name evidence="8" type="ORF">OVA965_LOCUS3579</name>
    <name evidence="9" type="ORF">TMI583_LOCUS3578</name>
</gene>
<keyword evidence="5" id="KW-1133">Transmembrane helix</keyword>
<feature type="domain" description="Glycoside hydrolase family 31 TIM barrel" evidence="6">
    <location>
        <begin position="294"/>
        <end position="641"/>
    </location>
</feature>
<organism evidence="9 10">
    <name type="scientific">Didymodactylos carnosus</name>
    <dbReference type="NCBI Taxonomy" id="1234261"/>
    <lineage>
        <taxon>Eukaryota</taxon>
        <taxon>Metazoa</taxon>
        <taxon>Spiralia</taxon>
        <taxon>Gnathifera</taxon>
        <taxon>Rotifera</taxon>
        <taxon>Eurotatoria</taxon>
        <taxon>Bdelloidea</taxon>
        <taxon>Philodinida</taxon>
        <taxon>Philodinidae</taxon>
        <taxon>Didymodactylos</taxon>
    </lineage>
</organism>
<dbReference type="Proteomes" id="UP000677228">
    <property type="component" value="Unassembled WGS sequence"/>
</dbReference>
<proteinExistence type="inferred from homology"/>
<keyword evidence="2 4" id="KW-0378">Hydrolase</keyword>
<dbReference type="PANTHER" id="PTHR43053">
    <property type="entry name" value="GLYCOSIDASE FAMILY 31"/>
    <property type="match status" value="1"/>
</dbReference>
<dbReference type="InterPro" id="IPR050985">
    <property type="entry name" value="Alpha-glycosidase_related"/>
</dbReference>
<dbReference type="GO" id="GO:0005975">
    <property type="term" value="P:carbohydrate metabolic process"/>
    <property type="evidence" value="ECO:0007669"/>
    <property type="project" value="InterPro"/>
</dbReference>
<dbReference type="Gene3D" id="2.60.40.1180">
    <property type="entry name" value="Golgi alpha-mannosidase II"/>
    <property type="match status" value="1"/>
</dbReference>
<dbReference type="Proteomes" id="UP000682733">
    <property type="component" value="Unassembled WGS sequence"/>
</dbReference>
<keyword evidence="3 4" id="KW-0326">Glycosidase</keyword>
<dbReference type="InterPro" id="IPR000322">
    <property type="entry name" value="Glyco_hydro_31_TIM"/>
</dbReference>
<comment type="caution">
    <text evidence="9">The sequence shown here is derived from an EMBL/GenBank/DDBJ whole genome shotgun (WGS) entry which is preliminary data.</text>
</comment>
<comment type="similarity">
    <text evidence="1 4">Belongs to the glycosyl hydrolase 31 family.</text>
</comment>
<evidence type="ECO:0000256" key="5">
    <source>
        <dbReference type="SAM" id="Phobius"/>
    </source>
</evidence>
<evidence type="ECO:0000259" key="7">
    <source>
        <dbReference type="Pfam" id="PF21365"/>
    </source>
</evidence>